<dbReference type="Pfam" id="PF24652">
    <property type="entry name" value="CEP76_C"/>
    <property type="match status" value="1"/>
</dbReference>
<dbReference type="SUPFAM" id="SSF49562">
    <property type="entry name" value="C2 domain (Calcium/lipid-binding domain, CaLB)"/>
    <property type="match status" value="1"/>
</dbReference>
<dbReference type="GO" id="GO:0035869">
    <property type="term" value="C:ciliary transition zone"/>
    <property type="evidence" value="ECO:0007669"/>
    <property type="project" value="EnsemblMetazoa"/>
</dbReference>
<dbReference type="InterPro" id="IPR035892">
    <property type="entry name" value="C2_domain_sf"/>
</dbReference>
<evidence type="ECO:0000259" key="1">
    <source>
        <dbReference type="PROSITE" id="PS50004"/>
    </source>
</evidence>
<dbReference type="Gene3D" id="2.60.40.150">
    <property type="entry name" value="C2 domain"/>
    <property type="match status" value="1"/>
</dbReference>
<accession>B4J6D1</accession>
<dbReference type="Pfam" id="PF24656">
    <property type="entry name" value="CEPT76_peptidase"/>
    <property type="match status" value="1"/>
</dbReference>
<protein>
    <submittedName>
        <fullName evidence="2">GH20758</fullName>
    </submittedName>
</protein>
<dbReference type="AlphaFoldDB" id="B4J6D1"/>
<dbReference type="InterPro" id="IPR056290">
    <property type="entry name" value="CEPT76/DRC7_peptidase-like_dom"/>
</dbReference>
<dbReference type="GO" id="GO:1904491">
    <property type="term" value="P:protein localization to ciliary transition zone"/>
    <property type="evidence" value="ECO:0007669"/>
    <property type="project" value="TreeGrafter"/>
</dbReference>
<dbReference type="InterPro" id="IPR056288">
    <property type="entry name" value="CEP76_C"/>
</dbReference>
<evidence type="ECO:0000313" key="2">
    <source>
        <dbReference type="EMBL" id="EDW00904.1"/>
    </source>
</evidence>
<dbReference type="GO" id="GO:1905515">
    <property type="term" value="P:non-motile cilium assembly"/>
    <property type="evidence" value="ECO:0007669"/>
    <property type="project" value="TreeGrafter"/>
</dbReference>
<evidence type="ECO:0000313" key="3">
    <source>
        <dbReference type="Proteomes" id="UP000001070"/>
    </source>
</evidence>
<organism evidence="3">
    <name type="scientific">Drosophila grimshawi</name>
    <name type="common">Hawaiian fruit fly</name>
    <name type="synonym">Idiomyia grimshawi</name>
    <dbReference type="NCBI Taxonomy" id="7222"/>
    <lineage>
        <taxon>Eukaryota</taxon>
        <taxon>Metazoa</taxon>
        <taxon>Ecdysozoa</taxon>
        <taxon>Arthropoda</taxon>
        <taxon>Hexapoda</taxon>
        <taxon>Insecta</taxon>
        <taxon>Pterygota</taxon>
        <taxon>Neoptera</taxon>
        <taxon>Endopterygota</taxon>
        <taxon>Diptera</taxon>
        <taxon>Brachycera</taxon>
        <taxon>Muscomorpha</taxon>
        <taxon>Ephydroidea</taxon>
        <taxon>Drosophilidae</taxon>
        <taxon>Drosophila</taxon>
        <taxon>Hawaiian Drosophila</taxon>
    </lineage>
</organism>
<dbReference type="InParanoid" id="B4J6D1"/>
<dbReference type="KEGG" id="dgr:6560507"/>
<dbReference type="STRING" id="7222.B4J6D1"/>
<dbReference type="InterPro" id="IPR000008">
    <property type="entry name" value="C2_dom"/>
</dbReference>
<dbReference type="PROSITE" id="PS50004">
    <property type="entry name" value="C2"/>
    <property type="match status" value="1"/>
</dbReference>
<dbReference type="PhylomeDB" id="B4J6D1"/>
<feature type="domain" description="C2" evidence="1">
    <location>
        <begin position="1"/>
        <end position="98"/>
    </location>
</feature>
<keyword evidence="3" id="KW-1185">Reference proteome</keyword>
<reference evidence="2 3" key="1">
    <citation type="journal article" date="2007" name="Nature">
        <title>Evolution of genes and genomes on the Drosophila phylogeny.</title>
        <authorList>
            <consortium name="Drosophila 12 Genomes Consortium"/>
            <person name="Clark A.G."/>
            <person name="Eisen M.B."/>
            <person name="Smith D.R."/>
            <person name="Bergman C.M."/>
            <person name="Oliver B."/>
            <person name="Markow T.A."/>
            <person name="Kaufman T.C."/>
            <person name="Kellis M."/>
            <person name="Gelbart W."/>
            <person name="Iyer V.N."/>
            <person name="Pollard D.A."/>
            <person name="Sackton T.B."/>
            <person name="Larracuente A.M."/>
            <person name="Singh N.D."/>
            <person name="Abad J.P."/>
            <person name="Abt D.N."/>
            <person name="Adryan B."/>
            <person name="Aguade M."/>
            <person name="Akashi H."/>
            <person name="Anderson W.W."/>
            <person name="Aquadro C.F."/>
            <person name="Ardell D.H."/>
            <person name="Arguello R."/>
            <person name="Artieri C.G."/>
            <person name="Barbash D.A."/>
            <person name="Barker D."/>
            <person name="Barsanti P."/>
            <person name="Batterham P."/>
            <person name="Batzoglou S."/>
            <person name="Begun D."/>
            <person name="Bhutkar A."/>
            <person name="Blanco E."/>
            <person name="Bosak S.A."/>
            <person name="Bradley R.K."/>
            <person name="Brand A.D."/>
            <person name="Brent M.R."/>
            <person name="Brooks A.N."/>
            <person name="Brown R.H."/>
            <person name="Butlin R.K."/>
            <person name="Caggese C."/>
            <person name="Calvi B.R."/>
            <person name="Bernardo de Carvalho A."/>
            <person name="Caspi A."/>
            <person name="Castrezana S."/>
            <person name="Celniker S.E."/>
            <person name="Chang J.L."/>
            <person name="Chapple C."/>
            <person name="Chatterji S."/>
            <person name="Chinwalla A."/>
            <person name="Civetta A."/>
            <person name="Clifton S.W."/>
            <person name="Comeron J.M."/>
            <person name="Costello J.C."/>
            <person name="Coyne J.A."/>
            <person name="Daub J."/>
            <person name="David R.G."/>
            <person name="Delcher A.L."/>
            <person name="Delehaunty K."/>
            <person name="Do C.B."/>
            <person name="Ebling H."/>
            <person name="Edwards K."/>
            <person name="Eickbush T."/>
            <person name="Evans J.D."/>
            <person name="Filipski A."/>
            <person name="Findeiss S."/>
            <person name="Freyhult E."/>
            <person name="Fulton L."/>
            <person name="Fulton R."/>
            <person name="Garcia A.C."/>
            <person name="Gardiner A."/>
            <person name="Garfield D.A."/>
            <person name="Garvin B.E."/>
            <person name="Gibson G."/>
            <person name="Gilbert D."/>
            <person name="Gnerre S."/>
            <person name="Godfrey J."/>
            <person name="Good R."/>
            <person name="Gotea V."/>
            <person name="Gravely B."/>
            <person name="Greenberg A.J."/>
            <person name="Griffiths-Jones S."/>
            <person name="Gross S."/>
            <person name="Guigo R."/>
            <person name="Gustafson E.A."/>
            <person name="Haerty W."/>
            <person name="Hahn M.W."/>
            <person name="Halligan D.L."/>
            <person name="Halpern A.L."/>
            <person name="Halter G.M."/>
            <person name="Han M.V."/>
            <person name="Heger A."/>
            <person name="Hillier L."/>
            <person name="Hinrichs A.S."/>
            <person name="Holmes I."/>
            <person name="Hoskins R.A."/>
            <person name="Hubisz M.J."/>
            <person name="Hultmark D."/>
            <person name="Huntley M.A."/>
            <person name="Jaffe D.B."/>
            <person name="Jagadeeshan S."/>
            <person name="Jeck W.R."/>
            <person name="Johnson J."/>
            <person name="Jones C.D."/>
            <person name="Jordan W.C."/>
            <person name="Karpen G.H."/>
            <person name="Kataoka E."/>
            <person name="Keightley P.D."/>
            <person name="Kheradpour P."/>
            <person name="Kirkness E.F."/>
            <person name="Koerich L.B."/>
            <person name="Kristiansen K."/>
            <person name="Kudrna D."/>
            <person name="Kulathinal R.J."/>
            <person name="Kumar S."/>
            <person name="Kwok R."/>
            <person name="Lander E."/>
            <person name="Langley C.H."/>
            <person name="Lapoint R."/>
            <person name="Lazzaro B.P."/>
            <person name="Lee S.J."/>
            <person name="Levesque L."/>
            <person name="Li R."/>
            <person name="Lin C.F."/>
            <person name="Lin M.F."/>
            <person name="Lindblad-Toh K."/>
            <person name="Llopart A."/>
            <person name="Long M."/>
            <person name="Low L."/>
            <person name="Lozovsky E."/>
            <person name="Lu J."/>
            <person name="Luo M."/>
            <person name="Machado C.A."/>
            <person name="Makalowski W."/>
            <person name="Marzo M."/>
            <person name="Matsuda M."/>
            <person name="Matzkin L."/>
            <person name="McAllister B."/>
            <person name="McBride C.S."/>
            <person name="McKernan B."/>
            <person name="McKernan K."/>
            <person name="Mendez-Lago M."/>
            <person name="Minx P."/>
            <person name="Mollenhauer M.U."/>
            <person name="Montooth K."/>
            <person name="Mount S.M."/>
            <person name="Mu X."/>
            <person name="Myers E."/>
            <person name="Negre B."/>
            <person name="Newfeld S."/>
            <person name="Nielsen R."/>
            <person name="Noor M.A."/>
            <person name="O'Grady P."/>
            <person name="Pachter L."/>
            <person name="Papaceit M."/>
            <person name="Parisi M.J."/>
            <person name="Parisi M."/>
            <person name="Parts L."/>
            <person name="Pedersen J.S."/>
            <person name="Pesole G."/>
            <person name="Phillippy A.M."/>
            <person name="Ponting C.P."/>
            <person name="Pop M."/>
            <person name="Porcelli D."/>
            <person name="Powell J.R."/>
            <person name="Prohaska S."/>
            <person name="Pruitt K."/>
            <person name="Puig M."/>
            <person name="Quesneville H."/>
            <person name="Ram K.R."/>
            <person name="Rand D."/>
            <person name="Rasmussen M.D."/>
            <person name="Reed L.K."/>
            <person name="Reenan R."/>
            <person name="Reily A."/>
            <person name="Remington K.A."/>
            <person name="Rieger T.T."/>
            <person name="Ritchie M.G."/>
            <person name="Robin C."/>
            <person name="Rogers Y.H."/>
            <person name="Rohde C."/>
            <person name="Rozas J."/>
            <person name="Rubenfield M.J."/>
            <person name="Ruiz A."/>
            <person name="Russo S."/>
            <person name="Salzberg S.L."/>
            <person name="Sanchez-Gracia A."/>
            <person name="Saranga D.J."/>
            <person name="Sato H."/>
            <person name="Schaeffer S.W."/>
            <person name="Schatz M.C."/>
            <person name="Schlenke T."/>
            <person name="Schwartz R."/>
            <person name="Segarra C."/>
            <person name="Singh R.S."/>
            <person name="Sirot L."/>
            <person name="Sirota M."/>
            <person name="Sisneros N.B."/>
            <person name="Smith C.D."/>
            <person name="Smith T.F."/>
            <person name="Spieth J."/>
            <person name="Stage D.E."/>
            <person name="Stark A."/>
            <person name="Stephan W."/>
            <person name="Strausberg R.L."/>
            <person name="Strempel S."/>
            <person name="Sturgill D."/>
            <person name="Sutton G."/>
            <person name="Sutton G.G."/>
            <person name="Tao W."/>
            <person name="Teichmann S."/>
            <person name="Tobari Y.N."/>
            <person name="Tomimura Y."/>
            <person name="Tsolas J.M."/>
            <person name="Valente V.L."/>
            <person name="Venter E."/>
            <person name="Venter J.C."/>
            <person name="Vicario S."/>
            <person name="Vieira F.G."/>
            <person name="Vilella A.J."/>
            <person name="Villasante A."/>
            <person name="Walenz B."/>
            <person name="Wang J."/>
            <person name="Wasserman M."/>
            <person name="Watts T."/>
            <person name="Wilson D."/>
            <person name="Wilson R.K."/>
            <person name="Wing R.A."/>
            <person name="Wolfner M.F."/>
            <person name="Wong A."/>
            <person name="Wong G.K."/>
            <person name="Wu C.I."/>
            <person name="Wu G."/>
            <person name="Yamamoto D."/>
            <person name="Yang H.P."/>
            <person name="Yang S.P."/>
            <person name="Yorke J.A."/>
            <person name="Yoshida K."/>
            <person name="Zdobnov E."/>
            <person name="Zhang P."/>
            <person name="Zhang Y."/>
            <person name="Zimin A.V."/>
            <person name="Baldwin J."/>
            <person name="Abdouelleil A."/>
            <person name="Abdulkadir J."/>
            <person name="Abebe A."/>
            <person name="Abera B."/>
            <person name="Abreu J."/>
            <person name="Acer S.C."/>
            <person name="Aftuck L."/>
            <person name="Alexander A."/>
            <person name="An P."/>
            <person name="Anderson E."/>
            <person name="Anderson S."/>
            <person name="Arachi H."/>
            <person name="Azer M."/>
            <person name="Bachantsang P."/>
            <person name="Barry A."/>
            <person name="Bayul T."/>
            <person name="Berlin A."/>
            <person name="Bessette D."/>
            <person name="Bloom T."/>
            <person name="Blye J."/>
            <person name="Boguslavskiy L."/>
            <person name="Bonnet C."/>
            <person name="Boukhgalter B."/>
            <person name="Bourzgui I."/>
            <person name="Brown A."/>
            <person name="Cahill P."/>
            <person name="Channer S."/>
            <person name="Cheshatsang Y."/>
            <person name="Chuda L."/>
            <person name="Citroen M."/>
            <person name="Collymore A."/>
            <person name="Cooke P."/>
            <person name="Costello M."/>
            <person name="D'Aco K."/>
            <person name="Daza R."/>
            <person name="De Haan G."/>
            <person name="DeGray S."/>
            <person name="DeMaso C."/>
            <person name="Dhargay N."/>
            <person name="Dooley K."/>
            <person name="Dooley E."/>
            <person name="Doricent M."/>
            <person name="Dorje P."/>
            <person name="Dorjee K."/>
            <person name="Dupes A."/>
            <person name="Elong R."/>
            <person name="Falk J."/>
            <person name="Farina A."/>
            <person name="Faro S."/>
            <person name="Ferguson D."/>
            <person name="Fisher S."/>
            <person name="Foley C.D."/>
            <person name="Franke A."/>
            <person name="Friedrich D."/>
            <person name="Gadbois L."/>
            <person name="Gearin G."/>
            <person name="Gearin C.R."/>
            <person name="Giannoukos G."/>
            <person name="Goode T."/>
            <person name="Graham J."/>
            <person name="Grandbois E."/>
            <person name="Grewal S."/>
            <person name="Gyaltsen K."/>
            <person name="Hafez N."/>
            <person name="Hagos B."/>
            <person name="Hall J."/>
            <person name="Henson C."/>
            <person name="Hollinger A."/>
            <person name="Honan T."/>
            <person name="Huard M.D."/>
            <person name="Hughes L."/>
            <person name="Hurhula B."/>
            <person name="Husby M.E."/>
            <person name="Kamat A."/>
            <person name="Kanga B."/>
            <person name="Kashin S."/>
            <person name="Khazanovich D."/>
            <person name="Kisner P."/>
            <person name="Lance K."/>
            <person name="Lara M."/>
            <person name="Lee W."/>
            <person name="Lennon N."/>
            <person name="Letendre F."/>
            <person name="LeVine R."/>
            <person name="Lipovsky A."/>
            <person name="Liu X."/>
            <person name="Liu J."/>
            <person name="Liu S."/>
            <person name="Lokyitsang T."/>
            <person name="Lokyitsang Y."/>
            <person name="Lubonja R."/>
            <person name="Lui A."/>
            <person name="MacDonald P."/>
            <person name="Magnisalis V."/>
            <person name="Maru K."/>
            <person name="Matthews C."/>
            <person name="McCusker W."/>
            <person name="McDonough S."/>
            <person name="Mehta T."/>
            <person name="Meldrim J."/>
            <person name="Meneus L."/>
            <person name="Mihai O."/>
            <person name="Mihalev A."/>
            <person name="Mihova T."/>
            <person name="Mittelman R."/>
            <person name="Mlenga V."/>
            <person name="Montmayeur A."/>
            <person name="Mulrain L."/>
            <person name="Navidi A."/>
            <person name="Naylor J."/>
            <person name="Negash T."/>
            <person name="Nguyen T."/>
            <person name="Nguyen N."/>
            <person name="Nicol R."/>
            <person name="Norbu C."/>
            <person name="Norbu N."/>
            <person name="Novod N."/>
            <person name="O'Neill B."/>
            <person name="Osman S."/>
            <person name="Markiewicz E."/>
            <person name="Oyono O.L."/>
            <person name="Patti C."/>
            <person name="Phunkhang P."/>
            <person name="Pierre F."/>
            <person name="Priest M."/>
            <person name="Raghuraman S."/>
            <person name="Rege F."/>
            <person name="Reyes R."/>
            <person name="Rise C."/>
            <person name="Rogov P."/>
            <person name="Ross K."/>
            <person name="Ryan E."/>
            <person name="Settipalli S."/>
            <person name="Shea T."/>
            <person name="Sherpa N."/>
            <person name="Shi L."/>
            <person name="Shih D."/>
            <person name="Sparrow T."/>
            <person name="Spaulding J."/>
            <person name="Stalker J."/>
            <person name="Stange-Thomann N."/>
            <person name="Stavropoulos S."/>
            <person name="Stone C."/>
            <person name="Strader C."/>
            <person name="Tesfaye S."/>
            <person name="Thomson T."/>
            <person name="Thoulutsang Y."/>
            <person name="Thoulutsang D."/>
            <person name="Topham K."/>
            <person name="Topping I."/>
            <person name="Tsamla T."/>
            <person name="Vassiliev H."/>
            <person name="Vo A."/>
            <person name="Wangchuk T."/>
            <person name="Wangdi T."/>
            <person name="Weiand M."/>
            <person name="Wilkinson J."/>
            <person name="Wilson A."/>
            <person name="Yadav S."/>
            <person name="Young G."/>
            <person name="Yu Q."/>
            <person name="Zembek L."/>
            <person name="Zhong D."/>
            <person name="Zimmer A."/>
            <person name="Zwirko Z."/>
            <person name="Jaffe D.B."/>
            <person name="Alvarez P."/>
            <person name="Brockman W."/>
            <person name="Butler J."/>
            <person name="Chin C."/>
            <person name="Gnerre S."/>
            <person name="Grabherr M."/>
            <person name="Kleber M."/>
            <person name="Mauceli E."/>
            <person name="MacCallum I."/>
        </authorList>
    </citation>
    <scope>NUCLEOTIDE SEQUENCE [LARGE SCALE GENOMIC DNA]</scope>
    <source>
        <strain evidence="3">Tucson 15287-2541.00</strain>
    </source>
</reference>
<proteinExistence type="predicted"/>
<dbReference type="EMBL" id="CH916367">
    <property type="protein sequence ID" value="EDW00904.1"/>
    <property type="molecule type" value="Genomic_DNA"/>
</dbReference>
<dbReference type="PANTHER" id="PTHR20837">
    <property type="entry name" value="CENTROSOMAL PROTEIN-RELATED"/>
    <property type="match status" value="1"/>
</dbReference>
<dbReference type="PANTHER" id="PTHR20837:SF0">
    <property type="entry name" value="COILED-COIL AND C2 DOMAIN-CONTAINING PROTEIN 2A"/>
    <property type="match status" value="1"/>
</dbReference>
<dbReference type="Pfam" id="PF00168">
    <property type="entry name" value="C2"/>
    <property type="match status" value="1"/>
</dbReference>
<name>B4J6D1_DROGR</name>
<dbReference type="Proteomes" id="UP000001070">
    <property type="component" value="Unassembled WGS sequence"/>
</dbReference>
<sequence length="514" mass="59161">MYSNVRPFVTLSYGQRLCRSGTAEGSNPTWNEQLKLQITGQPFDLHDDLKISLFDELIEQQYTDEASDLYQRVQCNWLGEYRVPISSLLISRKFEGCIELNMPKVLVGYKRPLIDSVTNISVEQYPEFKESVHLWYFLSVEPITEPLPVQVGSLACAELPELQQFVNERRVEVQQLLLQPHRYVEPLICTSLGKRVSLTRLLEPVPVPSELQSVESICRFVSLLSPLKTQLVACQSFQGIWLDNQTLLDSTWCSVKDLGVLLCNYMLALNLECWLLLGLACPYGECTFVIYRQPESSDLVLLAPTTGKRYQLQDTFCPLTRVHCIVTTQNIYINIQAEERVSMTNFNLQDGACWLPLFNKHQAAPQGGIQKLDYAYKHSYDLGQLQKQIERKIMKKICAWRTTRKTIWNRAFQPRLLKILSEMENLAIYTGSRYDEPAFSEELEREYPNYRLYGFTINFAYTNLAAISERIRTTCIHYNNNANVEFCVAVHINAYVNDVLSVWVLLLSIVPLAD</sequence>
<dbReference type="OMA" id="CDMEGLS"/>
<dbReference type="HOGENOM" id="CLU_020606_2_0_1"/>
<dbReference type="OrthoDB" id="2162143at2759"/>
<gene>
    <name evidence="2" type="primary">Dgri\GH20758</name>
    <name evidence="2" type="ORF">Dgri_GH20758</name>
</gene>
<dbReference type="InterPro" id="IPR052434">
    <property type="entry name" value="Tectonic-like_complex_comp"/>
</dbReference>
<dbReference type="eggNOG" id="KOG3639">
    <property type="taxonomic scope" value="Eukaryota"/>
</dbReference>